<reference evidence="4" key="1">
    <citation type="submission" date="2022-01" db="EMBL/GenBank/DDBJ databases">
        <authorList>
            <person name="King R."/>
        </authorList>
    </citation>
    <scope>NUCLEOTIDE SEQUENCE</scope>
</reference>
<evidence type="ECO:0000259" key="3">
    <source>
        <dbReference type="PROSITE" id="PS50026"/>
    </source>
</evidence>
<evidence type="ECO:0000313" key="4">
    <source>
        <dbReference type="EMBL" id="CAG9800777.1"/>
    </source>
</evidence>
<dbReference type="PROSITE" id="PS50026">
    <property type="entry name" value="EGF_3"/>
    <property type="match status" value="1"/>
</dbReference>
<accession>A0A9N9WQZ8</accession>
<organism evidence="4 5">
    <name type="scientific">Chironomus riparius</name>
    <dbReference type="NCBI Taxonomy" id="315576"/>
    <lineage>
        <taxon>Eukaryota</taxon>
        <taxon>Metazoa</taxon>
        <taxon>Ecdysozoa</taxon>
        <taxon>Arthropoda</taxon>
        <taxon>Hexapoda</taxon>
        <taxon>Insecta</taxon>
        <taxon>Pterygota</taxon>
        <taxon>Neoptera</taxon>
        <taxon>Endopterygota</taxon>
        <taxon>Diptera</taxon>
        <taxon>Nematocera</taxon>
        <taxon>Chironomoidea</taxon>
        <taxon>Chironomidae</taxon>
        <taxon>Chironominae</taxon>
        <taxon>Chironomus</taxon>
    </lineage>
</organism>
<feature type="chain" id="PRO_5040422304" description="EGF-like domain-containing protein" evidence="2">
    <location>
        <begin position="21"/>
        <end position="92"/>
    </location>
</feature>
<evidence type="ECO:0000256" key="2">
    <source>
        <dbReference type="SAM" id="SignalP"/>
    </source>
</evidence>
<comment type="caution">
    <text evidence="1">Lacks conserved residue(s) required for the propagation of feature annotation.</text>
</comment>
<keyword evidence="1" id="KW-1015">Disulfide bond</keyword>
<dbReference type="PANTHER" id="PTHR22963">
    <property type="entry name" value="ENDOGLIN-RELATED"/>
    <property type="match status" value="1"/>
</dbReference>
<name>A0A9N9WQZ8_9DIPT</name>
<dbReference type="Proteomes" id="UP001153620">
    <property type="component" value="Chromosome 1"/>
</dbReference>
<keyword evidence="1" id="KW-0245">EGF-like domain</keyword>
<proteinExistence type="predicted"/>
<dbReference type="EMBL" id="OU895877">
    <property type="protein sequence ID" value="CAG9800777.1"/>
    <property type="molecule type" value="Genomic_DNA"/>
</dbReference>
<sequence>MNRIFFALLIISALTTEILPAFIGKCRLDDDCSIDQACVDGICDDPCDESCAENSSCTPLYHGAYCICNDGFTGDPFEKCYEIFDQIDENLL</sequence>
<dbReference type="InterPro" id="IPR000742">
    <property type="entry name" value="EGF"/>
</dbReference>
<dbReference type="OrthoDB" id="7783995at2759"/>
<keyword evidence="2" id="KW-0732">Signal</keyword>
<feature type="signal peptide" evidence="2">
    <location>
        <begin position="1"/>
        <end position="20"/>
    </location>
</feature>
<gene>
    <name evidence="4" type="ORF">CHIRRI_LOCUS3715</name>
</gene>
<reference evidence="4" key="2">
    <citation type="submission" date="2022-10" db="EMBL/GenBank/DDBJ databases">
        <authorList>
            <consortium name="ENA_rothamsted_submissions"/>
            <consortium name="culmorum"/>
            <person name="King R."/>
        </authorList>
    </citation>
    <scope>NUCLEOTIDE SEQUENCE</scope>
</reference>
<feature type="domain" description="EGF-like" evidence="3">
    <location>
        <begin position="44"/>
        <end position="78"/>
    </location>
</feature>
<feature type="disulfide bond" evidence="1">
    <location>
        <begin position="47"/>
        <end position="57"/>
    </location>
</feature>
<protein>
    <recommendedName>
        <fullName evidence="3">EGF-like domain-containing protein</fullName>
    </recommendedName>
</protein>
<evidence type="ECO:0000313" key="5">
    <source>
        <dbReference type="Proteomes" id="UP001153620"/>
    </source>
</evidence>
<evidence type="ECO:0000256" key="1">
    <source>
        <dbReference type="PROSITE-ProRule" id="PRU00076"/>
    </source>
</evidence>
<dbReference type="PANTHER" id="PTHR22963:SF38">
    <property type="entry name" value="LP13770P"/>
    <property type="match status" value="1"/>
</dbReference>
<dbReference type="AlphaFoldDB" id="A0A9N9WQZ8"/>
<keyword evidence="5" id="KW-1185">Reference proteome</keyword>